<dbReference type="AlphaFoldDB" id="A0A1X1G4J2"/>
<organism evidence="1 2">
    <name type="scientific">Streptococcus oralis subsp. tigurinus</name>
    <dbReference type="NCBI Taxonomy" id="1077464"/>
    <lineage>
        <taxon>Bacteria</taxon>
        <taxon>Bacillati</taxon>
        <taxon>Bacillota</taxon>
        <taxon>Bacilli</taxon>
        <taxon>Lactobacillales</taxon>
        <taxon>Streptococcaceae</taxon>
        <taxon>Streptococcus</taxon>
    </lineage>
</organism>
<protein>
    <submittedName>
        <fullName evidence="1">Transcriptional regulator</fullName>
    </submittedName>
</protein>
<reference evidence="1 2" key="1">
    <citation type="journal article" date="2016" name="Eur. J. Clin. Microbiol. Infect. Dis.">
        <title>Whole genome sequencing as a tool for phylogenetic analysis of clinical strains of Mitis group streptococci.</title>
        <authorList>
            <person name="Rasmussen L.H."/>
            <person name="Dargis R."/>
            <person name="Hojholt K."/>
            <person name="Christensen J.J."/>
            <person name="Skovgaard O."/>
            <person name="Justesen U.S."/>
            <person name="Rosenvinge F.S."/>
            <person name="Moser C."/>
            <person name="Lukjancenko O."/>
            <person name="Rasmussen S."/>
            <person name="Nielsen X.C."/>
        </authorList>
    </citation>
    <scope>NUCLEOTIDE SEQUENCE [LARGE SCALE GENOMIC DNA]</scope>
    <source>
        <strain evidence="1 2">B_003802_10</strain>
    </source>
</reference>
<proteinExistence type="predicted"/>
<accession>A0A1X1G4J2</accession>
<gene>
    <name evidence="1" type="ORF">B7727_07215</name>
</gene>
<evidence type="ECO:0000313" key="1">
    <source>
        <dbReference type="EMBL" id="ORO41614.1"/>
    </source>
</evidence>
<name>A0A1X1G4J2_STROR</name>
<sequence length="97" mass="11752">MNDTIEITLLFNLFFYEMGLYTRNERFIEANKRKAISILDEHANNLKYIDEGLYNDYKETIAFLEKISEEEYQYIKNDIVENVMEFIKNERGYETDI</sequence>
<evidence type="ECO:0000313" key="2">
    <source>
        <dbReference type="Proteomes" id="UP000193958"/>
    </source>
</evidence>
<comment type="caution">
    <text evidence="1">The sequence shown here is derived from an EMBL/GenBank/DDBJ whole genome shotgun (WGS) entry which is preliminary data.</text>
</comment>
<dbReference type="Proteomes" id="UP000193958">
    <property type="component" value="Unassembled WGS sequence"/>
</dbReference>
<dbReference type="EMBL" id="NCUE01000019">
    <property type="protein sequence ID" value="ORO41614.1"/>
    <property type="molecule type" value="Genomic_DNA"/>
</dbReference>
<dbReference type="RefSeq" id="WP_009729635.1">
    <property type="nucleotide sequence ID" value="NZ_NCUE01000019.1"/>
</dbReference>